<feature type="transmembrane region" description="Helical" evidence="7">
    <location>
        <begin position="21"/>
        <end position="38"/>
    </location>
</feature>
<proteinExistence type="inferred from homology"/>
<protein>
    <recommendedName>
        <fullName evidence="10">Major facilitator superfamily (MFS) profile domain-containing protein</fullName>
    </recommendedName>
</protein>
<feature type="transmembrane region" description="Helical" evidence="7">
    <location>
        <begin position="151"/>
        <end position="169"/>
    </location>
</feature>
<dbReference type="SUPFAM" id="SSF103473">
    <property type="entry name" value="MFS general substrate transporter"/>
    <property type="match status" value="2"/>
</dbReference>
<dbReference type="GO" id="GO:0016020">
    <property type="term" value="C:membrane"/>
    <property type="evidence" value="ECO:0007669"/>
    <property type="project" value="UniProtKB-SubCell"/>
</dbReference>
<name>A0A7J7LAK2_9MAGN</name>
<comment type="caution">
    <text evidence="8">The sequence shown here is derived from an EMBL/GenBank/DDBJ whole genome shotgun (WGS) entry which is preliminary data.</text>
</comment>
<evidence type="ECO:0000256" key="4">
    <source>
        <dbReference type="ARBA" id="ARBA00022692"/>
    </source>
</evidence>
<evidence type="ECO:0008006" key="10">
    <source>
        <dbReference type="Google" id="ProtNLM"/>
    </source>
</evidence>
<evidence type="ECO:0000256" key="5">
    <source>
        <dbReference type="ARBA" id="ARBA00022989"/>
    </source>
</evidence>
<evidence type="ECO:0000256" key="3">
    <source>
        <dbReference type="ARBA" id="ARBA00022448"/>
    </source>
</evidence>
<feature type="transmembrane region" description="Helical" evidence="7">
    <location>
        <begin position="181"/>
        <end position="201"/>
    </location>
</feature>
<dbReference type="InterPro" id="IPR003663">
    <property type="entry name" value="Sugar/inositol_transpt"/>
</dbReference>
<evidence type="ECO:0000256" key="2">
    <source>
        <dbReference type="ARBA" id="ARBA00010992"/>
    </source>
</evidence>
<keyword evidence="3" id="KW-0813">Transport</keyword>
<dbReference type="InterPro" id="IPR005828">
    <property type="entry name" value="MFS_sugar_transport-like"/>
</dbReference>
<feature type="transmembrane region" description="Helical" evidence="7">
    <location>
        <begin position="378"/>
        <end position="395"/>
    </location>
</feature>
<organism evidence="8 9">
    <name type="scientific">Kingdonia uniflora</name>
    <dbReference type="NCBI Taxonomy" id="39325"/>
    <lineage>
        <taxon>Eukaryota</taxon>
        <taxon>Viridiplantae</taxon>
        <taxon>Streptophyta</taxon>
        <taxon>Embryophyta</taxon>
        <taxon>Tracheophyta</taxon>
        <taxon>Spermatophyta</taxon>
        <taxon>Magnoliopsida</taxon>
        <taxon>Ranunculales</taxon>
        <taxon>Circaeasteraceae</taxon>
        <taxon>Kingdonia</taxon>
    </lineage>
</organism>
<sequence>MPRDDKLTLIGLWSIMMENRYLMRMTFSASVSWLIFGYDSGIYYNTLPLRAPHDAASFRDFGNTTDVSAIGMNFGLIMGSSVFLTKEEYGRKTLFLVSDILFFAGSLFTAVDTKVLFCVGRLFVGAGVGISLTTTTAYISEVSPNRIRGAFISTTFFLFACGQFLSTLVVEASLTLRLNRLWMYGGTPVLALVQFVLMLHLPDSPRFLLGRVGRKEDCEVLLTKLYHVSEFENEAEALRFWVRNEILTEGPVASLGLLSVVFYREPVDLPCMCNLTSNNVVYQGASFDNNTSRWNITDYFYIQTANPFTPGVYLDINLKKKEYHKEIKSTEFSNLAFAGFGLYILSYSSGLGIIPWIISSEIYPLKLRNKCGGIGGGQIYWILYFMTSVFFINLLEAVGSAHIFSLYCLISCVSTFLIYIFVPETKGVWYDNIYEHYNNWRKSERKRMKTFEFWNRSSIQDGGMEREAYKLLLKV</sequence>
<dbReference type="Proteomes" id="UP000541444">
    <property type="component" value="Unassembled WGS sequence"/>
</dbReference>
<evidence type="ECO:0000256" key="7">
    <source>
        <dbReference type="SAM" id="Phobius"/>
    </source>
</evidence>
<dbReference type="AlphaFoldDB" id="A0A7J7LAK2"/>
<dbReference type="Pfam" id="PF00083">
    <property type="entry name" value="Sugar_tr"/>
    <property type="match status" value="2"/>
</dbReference>
<keyword evidence="6 7" id="KW-0472">Membrane</keyword>
<reference evidence="8 9" key="1">
    <citation type="journal article" date="2020" name="IScience">
        <title>Genome Sequencing of the Endangered Kingdonia uniflora (Circaeasteraceae, Ranunculales) Reveals Potential Mechanisms of Evolutionary Specialization.</title>
        <authorList>
            <person name="Sun Y."/>
            <person name="Deng T."/>
            <person name="Zhang A."/>
            <person name="Moore M.J."/>
            <person name="Landis J.B."/>
            <person name="Lin N."/>
            <person name="Zhang H."/>
            <person name="Zhang X."/>
            <person name="Huang J."/>
            <person name="Zhang X."/>
            <person name="Sun H."/>
            <person name="Wang H."/>
        </authorList>
    </citation>
    <scope>NUCLEOTIDE SEQUENCE [LARGE SCALE GENOMIC DNA]</scope>
    <source>
        <strain evidence="8">TB1705</strain>
        <tissue evidence="8">Leaf</tissue>
    </source>
</reference>
<comment type="similarity">
    <text evidence="2">Belongs to the major facilitator superfamily. Sugar transporter (TC 2.A.1.1) family.</text>
</comment>
<keyword evidence="9" id="KW-1185">Reference proteome</keyword>
<feature type="transmembrane region" description="Helical" evidence="7">
    <location>
        <begin position="122"/>
        <end position="139"/>
    </location>
</feature>
<evidence type="ECO:0000313" key="8">
    <source>
        <dbReference type="EMBL" id="KAF6139696.1"/>
    </source>
</evidence>
<dbReference type="Gene3D" id="1.20.1250.20">
    <property type="entry name" value="MFS general substrate transporter like domains"/>
    <property type="match status" value="2"/>
</dbReference>
<dbReference type="PROSITE" id="PS00217">
    <property type="entry name" value="SUGAR_TRANSPORT_2"/>
    <property type="match status" value="1"/>
</dbReference>
<dbReference type="InterPro" id="IPR005829">
    <property type="entry name" value="Sugar_transporter_CS"/>
</dbReference>
<evidence type="ECO:0000256" key="1">
    <source>
        <dbReference type="ARBA" id="ARBA00004141"/>
    </source>
</evidence>
<dbReference type="InterPro" id="IPR036259">
    <property type="entry name" value="MFS_trans_sf"/>
</dbReference>
<feature type="transmembrane region" description="Helical" evidence="7">
    <location>
        <begin position="67"/>
        <end position="84"/>
    </location>
</feature>
<accession>A0A7J7LAK2</accession>
<feature type="transmembrane region" description="Helical" evidence="7">
    <location>
        <begin position="93"/>
        <end position="110"/>
    </location>
</feature>
<dbReference type="OrthoDB" id="6339427at2759"/>
<comment type="subcellular location">
    <subcellularLocation>
        <location evidence="1">Membrane</location>
        <topology evidence="1">Multi-pass membrane protein</topology>
    </subcellularLocation>
</comment>
<keyword evidence="4 7" id="KW-0812">Transmembrane</keyword>
<dbReference type="PANTHER" id="PTHR48020:SF38">
    <property type="entry name" value="INOSITOL TRANSPORTER 2-RELATED"/>
    <property type="match status" value="1"/>
</dbReference>
<evidence type="ECO:0000313" key="9">
    <source>
        <dbReference type="Proteomes" id="UP000541444"/>
    </source>
</evidence>
<dbReference type="EMBL" id="JACGCM010002459">
    <property type="protein sequence ID" value="KAF6139696.1"/>
    <property type="molecule type" value="Genomic_DNA"/>
</dbReference>
<dbReference type="GO" id="GO:0005366">
    <property type="term" value="F:myo-inositol:proton symporter activity"/>
    <property type="evidence" value="ECO:0007669"/>
    <property type="project" value="TreeGrafter"/>
</dbReference>
<feature type="transmembrane region" description="Helical" evidence="7">
    <location>
        <begin position="335"/>
        <end position="358"/>
    </location>
</feature>
<dbReference type="InterPro" id="IPR050814">
    <property type="entry name" value="Myo-inositol_Transporter"/>
</dbReference>
<evidence type="ECO:0000256" key="6">
    <source>
        <dbReference type="ARBA" id="ARBA00023136"/>
    </source>
</evidence>
<dbReference type="PRINTS" id="PR00171">
    <property type="entry name" value="SUGRTRNSPORT"/>
</dbReference>
<dbReference type="PANTHER" id="PTHR48020">
    <property type="entry name" value="PROTON MYO-INOSITOL COTRANSPORTER"/>
    <property type="match status" value="1"/>
</dbReference>
<keyword evidence="5 7" id="KW-1133">Transmembrane helix</keyword>
<feature type="transmembrane region" description="Helical" evidence="7">
    <location>
        <begin position="402"/>
        <end position="422"/>
    </location>
</feature>
<gene>
    <name evidence="8" type="ORF">GIB67_002501</name>
</gene>